<proteinExistence type="predicted"/>
<feature type="compositionally biased region" description="Basic and acidic residues" evidence="1">
    <location>
        <begin position="85"/>
        <end position="101"/>
    </location>
</feature>
<gene>
    <name evidence="2" type="ORF">HUJ06_021430</name>
</gene>
<dbReference type="Proteomes" id="UP000607653">
    <property type="component" value="Unassembled WGS sequence"/>
</dbReference>
<name>A0A822XIB6_NELNU</name>
<comment type="caution">
    <text evidence="2">The sequence shown here is derived from an EMBL/GenBank/DDBJ whole genome shotgun (WGS) entry which is preliminary data.</text>
</comment>
<evidence type="ECO:0000313" key="2">
    <source>
        <dbReference type="EMBL" id="DAD19967.1"/>
    </source>
</evidence>
<keyword evidence="3" id="KW-1185">Reference proteome</keyword>
<evidence type="ECO:0000313" key="3">
    <source>
        <dbReference type="Proteomes" id="UP000607653"/>
    </source>
</evidence>
<organism evidence="2 3">
    <name type="scientific">Nelumbo nucifera</name>
    <name type="common">Sacred lotus</name>
    <dbReference type="NCBI Taxonomy" id="4432"/>
    <lineage>
        <taxon>Eukaryota</taxon>
        <taxon>Viridiplantae</taxon>
        <taxon>Streptophyta</taxon>
        <taxon>Embryophyta</taxon>
        <taxon>Tracheophyta</taxon>
        <taxon>Spermatophyta</taxon>
        <taxon>Magnoliopsida</taxon>
        <taxon>Proteales</taxon>
        <taxon>Nelumbonaceae</taxon>
        <taxon>Nelumbo</taxon>
    </lineage>
</organism>
<dbReference type="EMBL" id="DUZY01000001">
    <property type="protein sequence ID" value="DAD19967.1"/>
    <property type="molecule type" value="Genomic_DNA"/>
</dbReference>
<sequence length="116" mass="12419">MVALSGDSNTVGTGFNMTDFGGFEGFANNLFLNRSKVLRPLEIFPPIGAQPTLFQKRPALWQNSAAADKGGNLGFFGWEGGQDSAKVEGSKGKTELEEEQRGGVGSVVPKISNRRK</sequence>
<feature type="region of interest" description="Disordered" evidence="1">
    <location>
        <begin position="83"/>
        <end position="116"/>
    </location>
</feature>
<reference evidence="2 3" key="1">
    <citation type="journal article" date="2020" name="Mol. Biol. Evol.">
        <title>Distinct Expression and Methylation Patterns for Genes with Different Fates following a Single Whole-Genome Duplication in Flowering Plants.</title>
        <authorList>
            <person name="Shi T."/>
            <person name="Rahmani R.S."/>
            <person name="Gugger P.F."/>
            <person name="Wang M."/>
            <person name="Li H."/>
            <person name="Zhang Y."/>
            <person name="Li Z."/>
            <person name="Wang Q."/>
            <person name="Van de Peer Y."/>
            <person name="Marchal K."/>
            <person name="Chen J."/>
        </authorList>
    </citation>
    <scope>NUCLEOTIDE SEQUENCE [LARGE SCALE GENOMIC DNA]</scope>
    <source>
        <tissue evidence="2">Leaf</tissue>
    </source>
</reference>
<dbReference type="AlphaFoldDB" id="A0A822XIB6"/>
<protein>
    <submittedName>
        <fullName evidence="2">Uncharacterized protein</fullName>
    </submittedName>
</protein>
<evidence type="ECO:0000256" key="1">
    <source>
        <dbReference type="SAM" id="MobiDB-lite"/>
    </source>
</evidence>
<accession>A0A822XIB6</accession>